<proteinExistence type="predicted"/>
<evidence type="ECO:0000313" key="2">
    <source>
        <dbReference type="Proteomes" id="UP000274504"/>
    </source>
</evidence>
<dbReference type="AlphaFoldDB" id="A0A0R3SHI9"/>
<accession>A0A0R3SHI9</accession>
<protein>
    <submittedName>
        <fullName evidence="3">Pentatricopeptide repeat-containing protein</fullName>
    </submittedName>
</protein>
<evidence type="ECO:0000313" key="1">
    <source>
        <dbReference type="EMBL" id="VDL48645.1"/>
    </source>
</evidence>
<name>A0A0R3SHI9_HYMDI</name>
<organism evidence="3">
    <name type="scientific">Hymenolepis diminuta</name>
    <name type="common">Rat tapeworm</name>
    <dbReference type="NCBI Taxonomy" id="6216"/>
    <lineage>
        <taxon>Eukaryota</taxon>
        <taxon>Metazoa</taxon>
        <taxon>Spiralia</taxon>
        <taxon>Lophotrochozoa</taxon>
        <taxon>Platyhelminthes</taxon>
        <taxon>Cestoda</taxon>
        <taxon>Eucestoda</taxon>
        <taxon>Cyclophyllidea</taxon>
        <taxon>Hymenolepididae</taxon>
        <taxon>Hymenolepis</taxon>
    </lineage>
</organism>
<dbReference type="EMBL" id="UYSG01001669">
    <property type="protein sequence ID" value="VDL48645.1"/>
    <property type="molecule type" value="Genomic_DNA"/>
</dbReference>
<reference evidence="1 2" key="2">
    <citation type="submission" date="2018-11" db="EMBL/GenBank/DDBJ databases">
        <authorList>
            <consortium name="Pathogen Informatics"/>
        </authorList>
    </citation>
    <scope>NUCLEOTIDE SEQUENCE [LARGE SCALE GENOMIC DNA]</scope>
</reference>
<reference evidence="3" key="1">
    <citation type="submission" date="2017-02" db="UniProtKB">
        <authorList>
            <consortium name="WormBaseParasite"/>
        </authorList>
    </citation>
    <scope>IDENTIFICATION</scope>
</reference>
<evidence type="ECO:0000313" key="3">
    <source>
        <dbReference type="WBParaSite" id="HDID_0000440401-mRNA-1"/>
    </source>
</evidence>
<dbReference type="WBParaSite" id="HDID_0000440401-mRNA-1">
    <property type="protein sequence ID" value="HDID_0000440401-mRNA-1"/>
    <property type="gene ID" value="HDID_0000440401"/>
</dbReference>
<sequence length="353" mass="40599">MGRLTYNAINNSENFENLSSDRQRVMAFMWILLTQHNFTGAARLLTHAVHKYDIIMFDFALIDENNRKLEAILTMMKSHDWNAALLNQNLPTNVMRLRDLSKEPEHLHVLQLHRLYYGLSHFATWIERGMCDDFTSMRYGGAVSMMGDVASLINAGDIADVFLQTYADKRPYHPNVYRYLAEGYLLSAANAGTTIPCTTIDFRDAINTGLMGSPNLQATIDNLVKYSLRLLPTVAPPKWDRGVKNWHYMIANICLENAFHEEALEIVFSMLDHPSWCQYDRVWKLLDKCLLVVGLDNPFLINLWLSRTSHWNRYIFTHPNLSPDAKSVWLKLSRISVSDVHIVILSDESDCDL</sequence>
<gene>
    <name evidence="1" type="ORF">HDID_LOCUS4402</name>
</gene>
<dbReference type="OrthoDB" id="6272197at2759"/>
<dbReference type="Proteomes" id="UP000274504">
    <property type="component" value="Unassembled WGS sequence"/>
</dbReference>